<evidence type="ECO:0000259" key="2">
    <source>
        <dbReference type="Pfam" id="PF08547"/>
    </source>
</evidence>
<keyword evidence="1" id="KW-0472">Membrane</keyword>
<organism evidence="3 4">
    <name type="scientific">Nitzschia inconspicua</name>
    <dbReference type="NCBI Taxonomy" id="303405"/>
    <lineage>
        <taxon>Eukaryota</taxon>
        <taxon>Sar</taxon>
        <taxon>Stramenopiles</taxon>
        <taxon>Ochrophyta</taxon>
        <taxon>Bacillariophyta</taxon>
        <taxon>Bacillariophyceae</taxon>
        <taxon>Bacillariophycidae</taxon>
        <taxon>Bacillariales</taxon>
        <taxon>Bacillariaceae</taxon>
        <taxon>Nitzschia</taxon>
    </lineage>
</organism>
<accession>A0A9K3L6H6</accession>
<evidence type="ECO:0000313" key="4">
    <source>
        <dbReference type="Proteomes" id="UP000693970"/>
    </source>
</evidence>
<comment type="caution">
    <text evidence="3">The sequence shown here is derived from an EMBL/GenBank/DDBJ whole genome shotgun (WGS) entry which is preliminary data.</text>
</comment>
<dbReference type="InterPro" id="IPR039131">
    <property type="entry name" value="NDUFAF1"/>
</dbReference>
<dbReference type="GO" id="GO:0010257">
    <property type="term" value="P:NADH dehydrogenase complex assembly"/>
    <property type="evidence" value="ECO:0007669"/>
    <property type="project" value="TreeGrafter"/>
</dbReference>
<feature type="domain" description="NADH:ubiquinone oxidoreductase intermediate-associated protein 30" evidence="2">
    <location>
        <begin position="112"/>
        <end position="289"/>
    </location>
</feature>
<gene>
    <name evidence="3" type="ORF">IV203_001256</name>
</gene>
<protein>
    <submittedName>
        <fullName evidence="3">Complex I intermediate-associated CIA30 domain containing protein</fullName>
    </submittedName>
</protein>
<dbReference type="PANTHER" id="PTHR13194:SF19">
    <property type="entry name" value="NAD(P)-BINDING ROSSMANN-FOLD SUPERFAMILY PROTEIN"/>
    <property type="match status" value="1"/>
</dbReference>
<reference evidence="3" key="2">
    <citation type="submission" date="2021-04" db="EMBL/GenBank/DDBJ databases">
        <authorList>
            <person name="Podell S."/>
        </authorList>
    </citation>
    <scope>NUCLEOTIDE SEQUENCE</scope>
    <source>
        <strain evidence="3">Hildebrandi</strain>
    </source>
</reference>
<name>A0A9K3L6H6_9STRA</name>
<sequence length="434" mass="48809">MSNLGKISVYLLSHVKVMSVPALTYLGIAHFNTSLVPESCIVLSVYTLNKLNAISAFSTQASQPWGRRIFYHHPCNNPQQRTFSSLPLNVMTTGDGTSSLVYESIFNFTDIQENAVSKFERIDDAIMGGISLSSIRQLEGEDFARWSGVCRTDGGGFCGTRTMPFEEPLKVGANVDGFYILCRFTSDDEPQRRVWKMTTRTESSRGEQLYQAMFEIPPSEKDDEMEWMQITIPFDSFAQVRGPRLVEGAPSLNVTGGLYQIGVTLSKFQIGTNVTELPNFRAGYFELQIKEIGVYNKEVLSTEAETPLLETEVVKTLSLEEANKKRPILLKILSPVTNVLFSEKARRRQSANRILRKRGLSQWQIFKYAFQNRVERKGLAGAILESAKVAIQDSFRLLLGLTLRVLVFLPFVLTLRAIRLISGFLSKAKKTKQV</sequence>
<proteinExistence type="predicted"/>
<dbReference type="PANTHER" id="PTHR13194">
    <property type="entry name" value="COMPLEX I INTERMEDIATE-ASSOCIATED PROTEIN 30"/>
    <property type="match status" value="1"/>
</dbReference>
<evidence type="ECO:0000313" key="3">
    <source>
        <dbReference type="EMBL" id="KAG7356570.1"/>
    </source>
</evidence>
<dbReference type="EMBL" id="JAGRRH010000015">
    <property type="protein sequence ID" value="KAG7356570.1"/>
    <property type="molecule type" value="Genomic_DNA"/>
</dbReference>
<dbReference type="OrthoDB" id="426386at2759"/>
<keyword evidence="4" id="KW-1185">Reference proteome</keyword>
<reference evidence="3" key="1">
    <citation type="journal article" date="2021" name="Sci. Rep.">
        <title>Diploid genomic architecture of Nitzschia inconspicua, an elite biomass production diatom.</title>
        <authorList>
            <person name="Oliver A."/>
            <person name="Podell S."/>
            <person name="Pinowska A."/>
            <person name="Traller J.C."/>
            <person name="Smith S.R."/>
            <person name="McClure R."/>
            <person name="Beliaev A."/>
            <person name="Bohutskyi P."/>
            <person name="Hill E.A."/>
            <person name="Rabines A."/>
            <person name="Zheng H."/>
            <person name="Allen L.Z."/>
            <person name="Kuo A."/>
            <person name="Grigoriev I.V."/>
            <person name="Allen A.E."/>
            <person name="Hazlebeck D."/>
            <person name="Allen E.E."/>
        </authorList>
    </citation>
    <scope>NUCLEOTIDE SEQUENCE</scope>
    <source>
        <strain evidence="3">Hildebrandi</strain>
    </source>
</reference>
<dbReference type="GO" id="GO:0051082">
    <property type="term" value="F:unfolded protein binding"/>
    <property type="evidence" value="ECO:0007669"/>
    <property type="project" value="TreeGrafter"/>
</dbReference>
<dbReference type="InterPro" id="IPR013857">
    <property type="entry name" value="NADH-UbQ_OxRdtase-assoc_prot30"/>
</dbReference>
<dbReference type="Pfam" id="PF08547">
    <property type="entry name" value="CIA30"/>
    <property type="match status" value="1"/>
</dbReference>
<evidence type="ECO:0000256" key="1">
    <source>
        <dbReference type="SAM" id="Phobius"/>
    </source>
</evidence>
<dbReference type="AlphaFoldDB" id="A0A9K3L6H6"/>
<feature type="transmembrane region" description="Helical" evidence="1">
    <location>
        <begin position="397"/>
        <end position="418"/>
    </location>
</feature>
<dbReference type="Proteomes" id="UP000693970">
    <property type="component" value="Unassembled WGS sequence"/>
</dbReference>
<keyword evidence="1" id="KW-1133">Transmembrane helix</keyword>
<keyword evidence="1" id="KW-0812">Transmembrane</keyword>